<comment type="caution">
    <text evidence="2">The sequence shown here is derived from an EMBL/GenBank/DDBJ whole genome shotgun (WGS) entry which is preliminary data.</text>
</comment>
<dbReference type="EMBL" id="NZBU01000007">
    <property type="protein sequence ID" value="MAG22085.1"/>
    <property type="molecule type" value="Genomic_DNA"/>
</dbReference>
<evidence type="ECO:0000313" key="3">
    <source>
        <dbReference type="Proteomes" id="UP000226592"/>
    </source>
</evidence>
<feature type="transmembrane region" description="Helical" evidence="1">
    <location>
        <begin position="124"/>
        <end position="142"/>
    </location>
</feature>
<organism evidence="2 3">
    <name type="scientific">Candidatus Iainarchaeum sp</name>
    <dbReference type="NCBI Taxonomy" id="3101447"/>
    <lineage>
        <taxon>Archaea</taxon>
        <taxon>Candidatus Iainarchaeota</taxon>
        <taxon>Candidatus Iainarchaeia</taxon>
        <taxon>Candidatus Iainarchaeales</taxon>
        <taxon>Candidatus Iainarchaeaceae</taxon>
        <taxon>Candidatus Iainarchaeum</taxon>
    </lineage>
</organism>
<protein>
    <submittedName>
        <fullName evidence="2">Uncharacterized protein</fullName>
    </submittedName>
</protein>
<name>A0A2D6M0Z0_9ARCH</name>
<gene>
    <name evidence="2" type="ORF">CL943_02150</name>
</gene>
<sequence length="146" mass="15392">MRAIILIVLFLLLLYSPQFFAACGAITTTPGCQTAGLVAGSCRAIKVSNCSLLTGAGTCDAGFITPDPLYTGTSSKGRACSWLGASCTTGAIGYLCTCYDTGSTKINCTAVPEFFGIEFNEMEFSTGIIALIVAIVLPMFLFRKKR</sequence>
<evidence type="ECO:0000313" key="2">
    <source>
        <dbReference type="EMBL" id="MAG22085.1"/>
    </source>
</evidence>
<keyword evidence="1" id="KW-1133">Transmembrane helix</keyword>
<evidence type="ECO:0000256" key="1">
    <source>
        <dbReference type="SAM" id="Phobius"/>
    </source>
</evidence>
<dbReference type="AlphaFoldDB" id="A0A2D6M0Z0"/>
<proteinExistence type="predicted"/>
<keyword evidence="1" id="KW-0812">Transmembrane</keyword>
<dbReference type="Proteomes" id="UP000226592">
    <property type="component" value="Unassembled WGS sequence"/>
</dbReference>
<reference evidence="3" key="1">
    <citation type="submission" date="2017-09" db="EMBL/GenBank/DDBJ databases">
        <title>The Reconstruction of 2,631 Draft Metagenome-Assembled Genomes from the Global Oceans.</title>
        <authorList>
            <person name="Tully B.J."/>
            <person name="Graham E.D."/>
            <person name="Heidelberg J.F."/>
        </authorList>
    </citation>
    <scope>NUCLEOTIDE SEQUENCE [LARGE SCALE GENOMIC DNA]</scope>
</reference>
<dbReference type="PROSITE" id="PS51257">
    <property type="entry name" value="PROKAR_LIPOPROTEIN"/>
    <property type="match status" value="1"/>
</dbReference>
<accession>A0A2D6M0Z0</accession>
<keyword evidence="1" id="KW-0472">Membrane</keyword>